<dbReference type="EMBL" id="BMAC01000213">
    <property type="protein sequence ID" value="GFP90221.1"/>
    <property type="molecule type" value="Genomic_DNA"/>
</dbReference>
<name>A0A830C7J4_9LAMI</name>
<gene>
    <name evidence="2" type="ORF">PHJA_001166000</name>
</gene>
<dbReference type="InterPro" id="IPR055411">
    <property type="entry name" value="LRR_FXL15/At3g58940/PEG3-like"/>
</dbReference>
<dbReference type="CDD" id="cd22160">
    <property type="entry name" value="F-box_AtFBL13-like"/>
    <property type="match status" value="1"/>
</dbReference>
<accession>A0A830C7J4</accession>
<dbReference type="SUPFAM" id="SSF52047">
    <property type="entry name" value="RNI-like"/>
    <property type="match status" value="1"/>
</dbReference>
<dbReference type="Pfam" id="PF08387">
    <property type="entry name" value="FBD"/>
    <property type="match status" value="1"/>
</dbReference>
<evidence type="ECO:0000313" key="2">
    <source>
        <dbReference type="EMBL" id="GFP90221.1"/>
    </source>
</evidence>
<dbReference type="Pfam" id="PF24758">
    <property type="entry name" value="LRR_At5g56370"/>
    <property type="match status" value="1"/>
</dbReference>
<dbReference type="OrthoDB" id="811707at2759"/>
<proteinExistence type="predicted"/>
<dbReference type="Pfam" id="PF00646">
    <property type="entry name" value="F-box"/>
    <property type="match status" value="1"/>
</dbReference>
<dbReference type="Proteomes" id="UP000653305">
    <property type="component" value="Unassembled WGS sequence"/>
</dbReference>
<keyword evidence="3" id="KW-1185">Reference proteome</keyword>
<dbReference type="AlphaFoldDB" id="A0A830C7J4"/>
<dbReference type="Gene3D" id="3.80.10.10">
    <property type="entry name" value="Ribonuclease Inhibitor"/>
    <property type="match status" value="2"/>
</dbReference>
<dbReference type="InterPro" id="IPR053781">
    <property type="entry name" value="F-box_AtFBL13-like"/>
</dbReference>
<sequence length="420" mass="47947">MPSIDRLSTLPDDLIFHILSFLPTTTSVATSILAKRWRFLWAHVPNLDLDSEVHHSVICCSDIIDKVLSLHEVQSINSFRLRFMDIFVGNEFDGWIQTLVERNVRKIDITLDYQFMCLPGHLFNCKTLVDLRLNHCGDIPDGGHIYLPALKRLHLDMVFYESDKSLPYLLLGCPVLEELIVDRFVSEPDPKVVCFYVTSSRLIKLVIRSHSCDNHYVYRVRIRTPALRYLLVKDSVSMDVSAWPLTSLTDANINLRNKAPIGGDDVYSISVLNFVCSLHNVRCLNLSTGLLKVCDSAFSTTPIKFGNLTRLELDADWGFVSYFLENADNLEVLTISKGCIGEKRWVEPCQVPTCLVSCLRTVTIEGFWCTEIEFEVTRYLLANAKVLERMGIYHQCHLKGEFERISKFERGSGACELVFH</sequence>
<protein>
    <submittedName>
        <fullName evidence="2">Cactin</fullName>
    </submittedName>
</protein>
<dbReference type="SMART" id="SM00579">
    <property type="entry name" value="FBD"/>
    <property type="match status" value="1"/>
</dbReference>
<dbReference type="InterPro" id="IPR006566">
    <property type="entry name" value="FBD"/>
</dbReference>
<dbReference type="InterPro" id="IPR050232">
    <property type="entry name" value="FBL13/AtMIF1-like"/>
</dbReference>
<evidence type="ECO:0000259" key="1">
    <source>
        <dbReference type="SMART" id="SM00579"/>
    </source>
</evidence>
<dbReference type="SUPFAM" id="SSF81383">
    <property type="entry name" value="F-box domain"/>
    <property type="match status" value="1"/>
</dbReference>
<feature type="domain" description="FBD" evidence="1">
    <location>
        <begin position="353"/>
        <end position="420"/>
    </location>
</feature>
<dbReference type="InterPro" id="IPR032675">
    <property type="entry name" value="LRR_dom_sf"/>
</dbReference>
<comment type="caution">
    <text evidence="2">The sequence shown here is derived from an EMBL/GenBank/DDBJ whole genome shotgun (WGS) entry which is preliminary data.</text>
</comment>
<dbReference type="PANTHER" id="PTHR31900">
    <property type="entry name" value="F-BOX/RNI SUPERFAMILY PROTEIN-RELATED"/>
    <property type="match status" value="1"/>
</dbReference>
<dbReference type="InterPro" id="IPR036047">
    <property type="entry name" value="F-box-like_dom_sf"/>
</dbReference>
<reference evidence="2" key="1">
    <citation type="submission" date="2020-07" db="EMBL/GenBank/DDBJ databases">
        <title>Ethylene signaling mediates host invasion by parasitic plants.</title>
        <authorList>
            <person name="Yoshida S."/>
        </authorList>
    </citation>
    <scope>NUCLEOTIDE SEQUENCE</scope>
    <source>
        <strain evidence="2">Okayama</strain>
    </source>
</reference>
<organism evidence="2 3">
    <name type="scientific">Phtheirospermum japonicum</name>
    <dbReference type="NCBI Taxonomy" id="374723"/>
    <lineage>
        <taxon>Eukaryota</taxon>
        <taxon>Viridiplantae</taxon>
        <taxon>Streptophyta</taxon>
        <taxon>Embryophyta</taxon>
        <taxon>Tracheophyta</taxon>
        <taxon>Spermatophyta</taxon>
        <taxon>Magnoliopsida</taxon>
        <taxon>eudicotyledons</taxon>
        <taxon>Gunneridae</taxon>
        <taxon>Pentapetalae</taxon>
        <taxon>asterids</taxon>
        <taxon>lamiids</taxon>
        <taxon>Lamiales</taxon>
        <taxon>Orobanchaceae</taxon>
        <taxon>Orobanchaceae incertae sedis</taxon>
        <taxon>Phtheirospermum</taxon>
    </lineage>
</organism>
<dbReference type="InterPro" id="IPR001810">
    <property type="entry name" value="F-box_dom"/>
</dbReference>
<evidence type="ECO:0000313" key="3">
    <source>
        <dbReference type="Proteomes" id="UP000653305"/>
    </source>
</evidence>
<dbReference type="PANTHER" id="PTHR31900:SF34">
    <property type="entry name" value="EMB|CAB62440.1-RELATED"/>
    <property type="match status" value="1"/>
</dbReference>